<dbReference type="GO" id="GO:0005737">
    <property type="term" value="C:cytoplasm"/>
    <property type="evidence" value="ECO:0007669"/>
    <property type="project" value="UniProtKB-SubCell"/>
</dbReference>
<evidence type="ECO:0000256" key="1">
    <source>
        <dbReference type="ARBA" id="ARBA00004496"/>
    </source>
</evidence>
<evidence type="ECO:0000256" key="2">
    <source>
        <dbReference type="ARBA" id="ARBA00008332"/>
    </source>
</evidence>
<dbReference type="GeneID" id="17090137"/>
<feature type="region of interest" description="Disordered" evidence="5">
    <location>
        <begin position="1"/>
        <end position="93"/>
    </location>
</feature>
<evidence type="ECO:0000256" key="3">
    <source>
        <dbReference type="ARBA" id="ARBA00022490"/>
    </source>
</evidence>
<feature type="region of interest" description="Disordered" evidence="5">
    <location>
        <begin position="166"/>
        <end position="236"/>
    </location>
</feature>
<organism evidence="6 7">
    <name type="scientific">Galdieria sulphuraria</name>
    <name type="common">Red alga</name>
    <dbReference type="NCBI Taxonomy" id="130081"/>
    <lineage>
        <taxon>Eukaryota</taxon>
        <taxon>Rhodophyta</taxon>
        <taxon>Bangiophyceae</taxon>
        <taxon>Galdieriales</taxon>
        <taxon>Galdieriaceae</taxon>
        <taxon>Galdieria</taxon>
    </lineage>
</organism>
<dbReference type="EMBL" id="KB454491">
    <property type="protein sequence ID" value="EME31495.1"/>
    <property type="molecule type" value="Genomic_DNA"/>
</dbReference>
<evidence type="ECO:0000256" key="5">
    <source>
        <dbReference type="SAM" id="MobiDB-lite"/>
    </source>
</evidence>
<name>M2X4V6_GALSU</name>
<keyword evidence="7" id="KW-1185">Reference proteome</keyword>
<feature type="compositionally biased region" description="Basic and acidic residues" evidence="5">
    <location>
        <begin position="49"/>
        <end position="67"/>
    </location>
</feature>
<evidence type="ECO:0008006" key="8">
    <source>
        <dbReference type="Google" id="ProtNLM"/>
    </source>
</evidence>
<dbReference type="Gramene" id="EME31495">
    <property type="protein sequence ID" value="EME31495"/>
    <property type="gene ID" value="Gasu_11730"/>
</dbReference>
<dbReference type="AlphaFoldDB" id="M2X4V6"/>
<sequence length="276" mass="31875">MTSQHGKKEQSERHPKIVVEEVDENSEDVLRTKPNEQVTATVEEPQEVIEQRSHNDWTDPAEDESHQVEILQRKKRRDSTIRQPFSENSSAGRCKKLRSRESSFFMGEPFGQLESFFGGFGPLWKGFDSFDSLLSGMSPLGSGGDLFGDDIWGSDNVQMYSYSSYQSIGPDGRLREQKTSSKRVGDLKETTRMERDTQEGKEEVSYSREKGDRGKEARQRRDKSGKIFKEDKYYNMTPEEAEQFEQEWKTFAGNNHRNLSRSRDGRALGYRPNKME</sequence>
<keyword evidence="3" id="KW-0963">Cytoplasm</keyword>
<protein>
    <recommendedName>
        <fullName evidence="8">Myeloid leukemia factor</fullName>
    </recommendedName>
</protein>
<reference evidence="7" key="1">
    <citation type="journal article" date="2013" name="Science">
        <title>Gene transfer from bacteria and archaea facilitated evolution of an extremophilic eukaryote.</title>
        <authorList>
            <person name="Schonknecht G."/>
            <person name="Chen W.H."/>
            <person name="Ternes C.M."/>
            <person name="Barbier G.G."/>
            <person name="Shrestha R.P."/>
            <person name="Stanke M."/>
            <person name="Brautigam A."/>
            <person name="Baker B.J."/>
            <person name="Banfield J.F."/>
            <person name="Garavito R.M."/>
            <person name="Carr K."/>
            <person name="Wilkerson C."/>
            <person name="Rensing S.A."/>
            <person name="Gagneul D."/>
            <person name="Dickenson N.E."/>
            <person name="Oesterhelt C."/>
            <person name="Lercher M.J."/>
            <person name="Weber A.P."/>
        </authorList>
    </citation>
    <scope>NUCLEOTIDE SEQUENCE [LARGE SCALE GENOMIC DNA]</scope>
    <source>
        <strain evidence="7">074W</strain>
    </source>
</reference>
<feature type="compositionally biased region" description="Polar residues" evidence="5">
    <location>
        <begin position="81"/>
        <end position="91"/>
    </location>
</feature>
<evidence type="ECO:0000313" key="6">
    <source>
        <dbReference type="EMBL" id="EME31495.1"/>
    </source>
</evidence>
<evidence type="ECO:0000256" key="4">
    <source>
        <dbReference type="ARBA" id="ARBA00022553"/>
    </source>
</evidence>
<dbReference type="RefSeq" id="XP_005708015.1">
    <property type="nucleotide sequence ID" value="XM_005707958.1"/>
</dbReference>
<evidence type="ECO:0000313" key="7">
    <source>
        <dbReference type="Proteomes" id="UP000030680"/>
    </source>
</evidence>
<comment type="subcellular location">
    <subcellularLocation>
        <location evidence="1">Cytoplasm</location>
    </subcellularLocation>
</comment>
<dbReference type="Proteomes" id="UP000030680">
    <property type="component" value="Unassembled WGS sequence"/>
</dbReference>
<proteinExistence type="inferred from homology"/>
<comment type="similarity">
    <text evidence="2">Belongs to the MLF family.</text>
</comment>
<dbReference type="KEGG" id="gsl:Gasu_11730"/>
<feature type="compositionally biased region" description="Basic and acidic residues" evidence="5">
    <location>
        <begin position="172"/>
        <end position="233"/>
    </location>
</feature>
<feature type="region of interest" description="Disordered" evidence="5">
    <location>
        <begin position="252"/>
        <end position="276"/>
    </location>
</feature>
<dbReference type="InterPro" id="IPR019376">
    <property type="entry name" value="Myeloid_leukemia_factor"/>
</dbReference>
<gene>
    <name evidence="6" type="ORF">Gasu_11730</name>
</gene>
<keyword evidence="4" id="KW-0597">Phosphoprotein</keyword>
<dbReference type="OrthoDB" id="8707547at2759"/>
<accession>M2X4V6</accession>
<dbReference type="Pfam" id="PF10248">
    <property type="entry name" value="Mlf1IP"/>
    <property type="match status" value="1"/>
</dbReference>
<feature type="compositionally biased region" description="Basic and acidic residues" evidence="5">
    <location>
        <begin position="1"/>
        <end position="19"/>
    </location>
</feature>